<name>A0ACB8QNW1_9AGAM</name>
<proteinExistence type="predicted"/>
<keyword evidence="2" id="KW-1185">Reference proteome</keyword>
<dbReference type="EMBL" id="MU273521">
    <property type="protein sequence ID" value="KAI0033370.1"/>
    <property type="molecule type" value="Genomic_DNA"/>
</dbReference>
<reference evidence="1" key="2">
    <citation type="journal article" date="2022" name="New Phytol.">
        <title>Evolutionary transition to the ectomycorrhizal habit in the genomes of a hyperdiverse lineage of mushroom-forming fungi.</title>
        <authorList>
            <person name="Looney B."/>
            <person name="Miyauchi S."/>
            <person name="Morin E."/>
            <person name="Drula E."/>
            <person name="Courty P.E."/>
            <person name="Kohler A."/>
            <person name="Kuo A."/>
            <person name="LaButti K."/>
            <person name="Pangilinan J."/>
            <person name="Lipzen A."/>
            <person name="Riley R."/>
            <person name="Andreopoulos W."/>
            <person name="He G."/>
            <person name="Johnson J."/>
            <person name="Nolan M."/>
            <person name="Tritt A."/>
            <person name="Barry K.W."/>
            <person name="Grigoriev I.V."/>
            <person name="Nagy L.G."/>
            <person name="Hibbett D."/>
            <person name="Henrissat B."/>
            <person name="Matheny P.B."/>
            <person name="Labbe J."/>
            <person name="Martin F.M."/>
        </authorList>
    </citation>
    <scope>NUCLEOTIDE SEQUENCE</scope>
    <source>
        <strain evidence="1">EC-137</strain>
    </source>
</reference>
<comment type="caution">
    <text evidence="1">The sequence shown here is derived from an EMBL/GenBank/DDBJ whole genome shotgun (WGS) entry which is preliminary data.</text>
</comment>
<evidence type="ECO:0000313" key="2">
    <source>
        <dbReference type="Proteomes" id="UP000814128"/>
    </source>
</evidence>
<protein>
    <submittedName>
        <fullName evidence="1">Uncharacterized protein</fullName>
    </submittedName>
</protein>
<organism evidence="1 2">
    <name type="scientific">Vararia minispora EC-137</name>
    <dbReference type="NCBI Taxonomy" id="1314806"/>
    <lineage>
        <taxon>Eukaryota</taxon>
        <taxon>Fungi</taxon>
        <taxon>Dikarya</taxon>
        <taxon>Basidiomycota</taxon>
        <taxon>Agaricomycotina</taxon>
        <taxon>Agaricomycetes</taxon>
        <taxon>Russulales</taxon>
        <taxon>Lachnocladiaceae</taxon>
        <taxon>Vararia</taxon>
    </lineage>
</organism>
<accession>A0ACB8QNW1</accession>
<sequence>MNPHTSSIYFWNSDGQRKEQDPSEVGRSNLSVSTLATGLNSVTQINGPPPSSHSFAHQNGRIPAFSHRFIATDSSLAGLSATAPVVNYLPTAGFPAAGFAPVDPRQGFFQPSAPPPTFGRASWPEASFMPDASPPVVEHWTRSTHSYQQQRIPVTAPEPPQALGALATQTESPPRFEAGMLTAVFGSKRARAWIRAFVHPKPVPNMEFDKEHGDKSRARYLTIVVPREMVTCPSGALVPVETRSRTIRIDVLNKPAVLGIPYPQHMFQPGGGPGDPSYTRNALKATLLPTVLFEDVNGKLGVSLSVALGASGRLASVLRNAEMPAEIGEGTTKFILVWRRGFEMYKHQIRLDGAPKSHGDFLKCNASAIERSILPEENLRLDDIKVLYSVNVSKGCWQAVFSHCDPARLSHAM</sequence>
<dbReference type="Proteomes" id="UP000814128">
    <property type="component" value="Unassembled WGS sequence"/>
</dbReference>
<evidence type="ECO:0000313" key="1">
    <source>
        <dbReference type="EMBL" id="KAI0033370.1"/>
    </source>
</evidence>
<gene>
    <name evidence="1" type="ORF">K488DRAFT_84978</name>
</gene>
<reference evidence="1" key="1">
    <citation type="submission" date="2021-02" db="EMBL/GenBank/DDBJ databases">
        <authorList>
            <consortium name="DOE Joint Genome Institute"/>
            <person name="Ahrendt S."/>
            <person name="Looney B.P."/>
            <person name="Miyauchi S."/>
            <person name="Morin E."/>
            <person name="Drula E."/>
            <person name="Courty P.E."/>
            <person name="Chicoki N."/>
            <person name="Fauchery L."/>
            <person name="Kohler A."/>
            <person name="Kuo A."/>
            <person name="Labutti K."/>
            <person name="Pangilinan J."/>
            <person name="Lipzen A."/>
            <person name="Riley R."/>
            <person name="Andreopoulos W."/>
            <person name="He G."/>
            <person name="Johnson J."/>
            <person name="Barry K.W."/>
            <person name="Grigoriev I.V."/>
            <person name="Nagy L."/>
            <person name="Hibbett D."/>
            <person name="Henrissat B."/>
            <person name="Matheny P.B."/>
            <person name="Labbe J."/>
            <person name="Martin F."/>
        </authorList>
    </citation>
    <scope>NUCLEOTIDE SEQUENCE</scope>
    <source>
        <strain evidence="1">EC-137</strain>
    </source>
</reference>